<proteinExistence type="predicted"/>
<name>A0A2Z5UZ92_9VIRU</name>
<sequence>MISTYLYGICPPEYFIRPPTFVMVATGRIIITLLAAAFDKIILASKITQEAYDSDFSSPRYALTGSLAESVYGKQCYGDCVNYTCVVSRTGSLDPCLYTTKSIRIVHPAAKVLQKRETFCRSACITDDMVPWCIVDRYGTVDLCEPIKLNRKQPSLAVELSVDGKHPTGRTTTCSTRCKYRPSNEGSIGHSCVVRNGMNYAEWACSPNPTIMPPAIPTYNNAGSLDGLTECNLKTGLRIGLTSGDNEYSNPANVSSGIAVLDYDGAVISIMTAYKQYITYVDAKEKPLTTLGILNTADNVGNKMVVYAMARVTAESVESLHKSLLNVLGDYSLPNGFGRFQRGLSGWLIGGYKYRNVEIKMLIHRRENTTEVEAISVDLKFRHGRYRLMNSCKGLIIL</sequence>
<accession>A0A2Z5UZ92</accession>
<evidence type="ECO:0000313" key="1">
    <source>
        <dbReference type="EMBL" id="BBB16486.1"/>
    </source>
</evidence>
<dbReference type="EMBL" id="LC332918">
    <property type="protein sequence ID" value="BBB16486.1"/>
    <property type="molecule type" value="Genomic_DNA"/>
</dbReference>
<reference evidence="1" key="1">
    <citation type="submission" date="2017-10" db="EMBL/GenBank/DDBJ databases">
        <title>Ascovirus isolated from Spodoptera litura (Noctuidae: Lepidoptera) transmitted by generalist endoparasitoid Meteorus pulchricornis (Braconidae: Hymenoptera).</title>
        <authorList>
            <person name="Arai E."/>
            <person name="Ishii K."/>
            <person name="Ishii H."/>
            <person name="Kunimi Y."/>
            <person name="Inoue M.N."/>
            <person name="Makiyama N."/>
            <person name="Sagawa S."/>
            <person name="Nakai M."/>
        </authorList>
    </citation>
    <scope>NUCLEOTIDE SEQUENCE [LARGE SCALE GENOMIC DNA]</scope>
    <source>
        <strain evidence="1">ENT01</strain>
    </source>
</reference>
<dbReference type="Proteomes" id="UP000317522">
    <property type="component" value="Segment"/>
</dbReference>
<organism evidence="1">
    <name type="scientific">Heliothis virescens ascovirus 3j</name>
    <dbReference type="NCBI Taxonomy" id="1561067"/>
    <lineage>
        <taxon>Viruses</taxon>
        <taxon>Varidnaviria</taxon>
        <taxon>Bamfordvirae</taxon>
        <taxon>Nucleocytoviricota</taxon>
        <taxon>Megaviricetes</taxon>
        <taxon>Pimascovirales</taxon>
        <taxon>Pimascovirales incertae sedis</taxon>
        <taxon>Ascoviridae</taxon>
        <taxon>Ascovirus</taxon>
    </lineage>
</organism>
<protein>
    <submittedName>
        <fullName evidence="1">Uncharacterized protein</fullName>
    </submittedName>
</protein>